<dbReference type="OrthoDB" id="193023at2759"/>
<keyword evidence="2 5" id="KW-0853">WD repeat</keyword>
<dbReference type="SUPFAM" id="SSF50998">
    <property type="entry name" value="Quinoprotein alcohol dehydrogenase-like"/>
    <property type="match status" value="1"/>
</dbReference>
<feature type="non-terminal residue" evidence="8">
    <location>
        <position position="211"/>
    </location>
</feature>
<organism evidence="8 9">
    <name type="scientific">Paxillus involutus ATCC 200175</name>
    <dbReference type="NCBI Taxonomy" id="664439"/>
    <lineage>
        <taxon>Eukaryota</taxon>
        <taxon>Fungi</taxon>
        <taxon>Dikarya</taxon>
        <taxon>Basidiomycota</taxon>
        <taxon>Agaricomycotina</taxon>
        <taxon>Agaricomycetes</taxon>
        <taxon>Agaricomycetidae</taxon>
        <taxon>Boletales</taxon>
        <taxon>Paxilineae</taxon>
        <taxon>Paxillaceae</taxon>
        <taxon>Paxillus</taxon>
    </lineage>
</organism>
<feature type="compositionally biased region" description="Low complexity" evidence="6">
    <location>
        <begin position="69"/>
        <end position="81"/>
    </location>
</feature>
<dbReference type="PROSITE" id="PS50082">
    <property type="entry name" value="WD_REPEATS_2"/>
    <property type="match status" value="1"/>
</dbReference>
<dbReference type="PANTHER" id="PTHR19848:SF0">
    <property type="entry name" value="NOTCHLESS PROTEIN HOMOLOG 1"/>
    <property type="match status" value="1"/>
</dbReference>
<evidence type="ECO:0000313" key="9">
    <source>
        <dbReference type="Proteomes" id="UP000053647"/>
    </source>
</evidence>
<sequence>MTGAKRKMFVMACMHLWAFSASWLAPPASSTMRTWNPPVRRSNSVTDLSSTGLLSPSNLYTVPLPSPPSTTDSPSMSNTSTKSADLTPKPLRTISTHDDWHSGIAAGIAYLPGEERLVTCSPSYGTVRIWNVENGEQEGMEMEHGSWVEGFAVTKDGRRMLSGDEHGLLKVWDLETHQPIAEWGGHEAIITCIAMSRDDQLVASGDNKGRI</sequence>
<dbReference type="Gene3D" id="2.130.10.10">
    <property type="entry name" value="YVTN repeat-like/Quinoprotein amine dehydrogenase"/>
    <property type="match status" value="1"/>
</dbReference>
<dbReference type="Pfam" id="PF00400">
    <property type="entry name" value="WD40"/>
    <property type="match status" value="3"/>
</dbReference>
<keyword evidence="9" id="KW-1185">Reference proteome</keyword>
<evidence type="ECO:0000256" key="5">
    <source>
        <dbReference type="PROSITE-ProRule" id="PRU00221"/>
    </source>
</evidence>
<dbReference type="InterPro" id="IPR015943">
    <property type="entry name" value="WD40/YVTN_repeat-like_dom_sf"/>
</dbReference>
<keyword evidence="7" id="KW-0732">Signal</keyword>
<accession>A0A0C9T593</accession>
<dbReference type="EMBL" id="KN819393">
    <property type="protein sequence ID" value="KIJ10875.1"/>
    <property type="molecule type" value="Genomic_DNA"/>
</dbReference>
<dbReference type="HOGENOM" id="CLU_1307482_0_0_1"/>
<evidence type="ECO:0000256" key="2">
    <source>
        <dbReference type="ARBA" id="ARBA00022574"/>
    </source>
</evidence>
<protein>
    <submittedName>
        <fullName evidence="8">Unplaced genomic scaffold PAXINscaffold_71, whole genome shotgun sequence</fullName>
    </submittedName>
</protein>
<evidence type="ECO:0000313" key="8">
    <source>
        <dbReference type="EMBL" id="KIJ10875.1"/>
    </source>
</evidence>
<evidence type="ECO:0000256" key="4">
    <source>
        <dbReference type="ARBA" id="ARBA00023242"/>
    </source>
</evidence>
<reference evidence="8 9" key="1">
    <citation type="submission" date="2014-06" db="EMBL/GenBank/DDBJ databases">
        <authorList>
            <consortium name="DOE Joint Genome Institute"/>
            <person name="Kuo A."/>
            <person name="Kohler A."/>
            <person name="Nagy L.G."/>
            <person name="Floudas D."/>
            <person name="Copeland A."/>
            <person name="Barry K.W."/>
            <person name="Cichocki N."/>
            <person name="Veneault-Fourrey C."/>
            <person name="LaButti K."/>
            <person name="Lindquist E.A."/>
            <person name="Lipzen A."/>
            <person name="Lundell T."/>
            <person name="Morin E."/>
            <person name="Murat C."/>
            <person name="Sun H."/>
            <person name="Tunlid A."/>
            <person name="Henrissat B."/>
            <person name="Grigoriev I.V."/>
            <person name="Hibbett D.S."/>
            <person name="Martin F."/>
            <person name="Nordberg H.P."/>
            <person name="Cantor M.N."/>
            <person name="Hua S.X."/>
        </authorList>
    </citation>
    <scope>NUCLEOTIDE SEQUENCE [LARGE SCALE GENOMIC DNA]</scope>
    <source>
        <strain evidence="8 9">ATCC 200175</strain>
    </source>
</reference>
<feature type="chain" id="PRO_5002204067" evidence="7">
    <location>
        <begin position="31"/>
        <end position="211"/>
    </location>
</feature>
<evidence type="ECO:0000256" key="1">
    <source>
        <dbReference type="ARBA" id="ARBA00004123"/>
    </source>
</evidence>
<comment type="subcellular location">
    <subcellularLocation>
        <location evidence="1">Nucleus</location>
    </subcellularLocation>
</comment>
<evidence type="ECO:0000256" key="6">
    <source>
        <dbReference type="SAM" id="MobiDB-lite"/>
    </source>
</evidence>
<proteinExistence type="predicted"/>
<evidence type="ECO:0000256" key="7">
    <source>
        <dbReference type="SAM" id="SignalP"/>
    </source>
</evidence>
<feature type="region of interest" description="Disordered" evidence="6">
    <location>
        <begin position="56"/>
        <end position="92"/>
    </location>
</feature>
<dbReference type="AlphaFoldDB" id="A0A0C9T593"/>
<dbReference type="GO" id="GO:0000027">
    <property type="term" value="P:ribosomal large subunit assembly"/>
    <property type="evidence" value="ECO:0007669"/>
    <property type="project" value="TreeGrafter"/>
</dbReference>
<keyword evidence="4" id="KW-0539">Nucleus</keyword>
<dbReference type="PANTHER" id="PTHR19848">
    <property type="entry name" value="WD40 REPEAT PROTEIN"/>
    <property type="match status" value="1"/>
</dbReference>
<reference evidence="9" key="2">
    <citation type="submission" date="2015-01" db="EMBL/GenBank/DDBJ databases">
        <title>Evolutionary Origins and Diversification of the Mycorrhizal Mutualists.</title>
        <authorList>
            <consortium name="DOE Joint Genome Institute"/>
            <consortium name="Mycorrhizal Genomics Consortium"/>
            <person name="Kohler A."/>
            <person name="Kuo A."/>
            <person name="Nagy L.G."/>
            <person name="Floudas D."/>
            <person name="Copeland A."/>
            <person name="Barry K.W."/>
            <person name="Cichocki N."/>
            <person name="Veneault-Fourrey C."/>
            <person name="LaButti K."/>
            <person name="Lindquist E.A."/>
            <person name="Lipzen A."/>
            <person name="Lundell T."/>
            <person name="Morin E."/>
            <person name="Murat C."/>
            <person name="Riley R."/>
            <person name="Ohm R."/>
            <person name="Sun H."/>
            <person name="Tunlid A."/>
            <person name="Henrissat B."/>
            <person name="Grigoriev I.V."/>
            <person name="Hibbett D.S."/>
            <person name="Martin F."/>
        </authorList>
    </citation>
    <scope>NUCLEOTIDE SEQUENCE [LARGE SCALE GENOMIC DNA]</scope>
    <source>
        <strain evidence="9">ATCC 200175</strain>
    </source>
</reference>
<dbReference type="InterPro" id="IPR001680">
    <property type="entry name" value="WD40_rpt"/>
</dbReference>
<dbReference type="SMART" id="SM00320">
    <property type="entry name" value="WD40"/>
    <property type="match status" value="3"/>
</dbReference>
<evidence type="ECO:0000256" key="3">
    <source>
        <dbReference type="ARBA" id="ARBA00022737"/>
    </source>
</evidence>
<feature type="repeat" description="WD" evidence="5">
    <location>
        <begin position="141"/>
        <end position="182"/>
    </location>
</feature>
<gene>
    <name evidence="8" type="ORF">PAXINDRAFT_16158</name>
</gene>
<feature type="signal peptide" evidence="7">
    <location>
        <begin position="1"/>
        <end position="30"/>
    </location>
</feature>
<keyword evidence="3" id="KW-0677">Repeat</keyword>
<dbReference type="GO" id="GO:0005730">
    <property type="term" value="C:nucleolus"/>
    <property type="evidence" value="ECO:0007669"/>
    <property type="project" value="TreeGrafter"/>
</dbReference>
<dbReference type="Proteomes" id="UP000053647">
    <property type="component" value="Unassembled WGS sequence"/>
</dbReference>
<dbReference type="InterPro" id="IPR011047">
    <property type="entry name" value="Quinoprotein_ADH-like_sf"/>
</dbReference>
<name>A0A0C9T593_PAXIN</name>